<proteinExistence type="predicted"/>
<feature type="compositionally biased region" description="Pro residues" evidence="1">
    <location>
        <begin position="47"/>
        <end position="57"/>
    </location>
</feature>
<name>A0A1G8AN00_9PSED</name>
<feature type="signal peptide" evidence="2">
    <location>
        <begin position="1"/>
        <end position="21"/>
    </location>
</feature>
<gene>
    <name evidence="3" type="ORF">SAMN05216605_105111</name>
</gene>
<evidence type="ECO:0000256" key="1">
    <source>
        <dbReference type="SAM" id="MobiDB-lite"/>
    </source>
</evidence>
<feature type="compositionally biased region" description="Low complexity" evidence="1">
    <location>
        <begin position="35"/>
        <end position="46"/>
    </location>
</feature>
<protein>
    <submittedName>
        <fullName evidence="3">Uncharacterized protein</fullName>
    </submittedName>
</protein>
<feature type="chain" id="PRO_5010285168" evidence="2">
    <location>
        <begin position="22"/>
        <end position="95"/>
    </location>
</feature>
<feature type="region of interest" description="Disordered" evidence="1">
    <location>
        <begin position="30"/>
        <end position="95"/>
    </location>
</feature>
<dbReference type="RefSeq" id="WP_074752634.1">
    <property type="nucleotide sequence ID" value="NZ_FNCO01000005.1"/>
</dbReference>
<dbReference type="STRING" id="89065.SAMN05216605_105111"/>
<feature type="compositionally biased region" description="Pro residues" evidence="1">
    <location>
        <begin position="85"/>
        <end position="95"/>
    </location>
</feature>
<evidence type="ECO:0000313" key="3">
    <source>
        <dbReference type="EMBL" id="SDH22351.1"/>
    </source>
</evidence>
<evidence type="ECO:0000313" key="4">
    <source>
        <dbReference type="Proteomes" id="UP000182894"/>
    </source>
</evidence>
<keyword evidence="4" id="KW-1185">Reference proteome</keyword>
<accession>A0A1G8AN00</accession>
<keyword evidence="2" id="KW-0732">Signal</keyword>
<sequence length="95" mass="9614">MKRSILAAIALMMLGASQGFAENLQPVLNTPEPIAATSGSPGTATPTPYPQVTPPSVPRAGGQGNPPLLPKIPQPGPPKEDEPLPGLPPPAKPSP</sequence>
<dbReference type="AlphaFoldDB" id="A0A1G8AN00"/>
<evidence type="ECO:0000256" key="2">
    <source>
        <dbReference type="SAM" id="SignalP"/>
    </source>
</evidence>
<dbReference type="EMBL" id="FNCO01000005">
    <property type="protein sequence ID" value="SDH22351.1"/>
    <property type="molecule type" value="Genomic_DNA"/>
</dbReference>
<organism evidence="3 4">
    <name type="scientific">Pseudomonas abietaniphila</name>
    <dbReference type="NCBI Taxonomy" id="89065"/>
    <lineage>
        <taxon>Bacteria</taxon>
        <taxon>Pseudomonadati</taxon>
        <taxon>Pseudomonadota</taxon>
        <taxon>Gammaproteobacteria</taxon>
        <taxon>Pseudomonadales</taxon>
        <taxon>Pseudomonadaceae</taxon>
        <taxon>Pseudomonas</taxon>
    </lineage>
</organism>
<feature type="compositionally biased region" description="Pro residues" evidence="1">
    <location>
        <begin position="67"/>
        <end position="77"/>
    </location>
</feature>
<reference evidence="4" key="1">
    <citation type="submission" date="2016-10" db="EMBL/GenBank/DDBJ databases">
        <authorList>
            <person name="Varghese N."/>
            <person name="Submissions S."/>
        </authorList>
    </citation>
    <scope>NUCLEOTIDE SEQUENCE [LARGE SCALE GENOMIC DNA]</scope>
    <source>
        <strain evidence="4">ATCC 700689</strain>
    </source>
</reference>
<dbReference type="Proteomes" id="UP000182894">
    <property type="component" value="Unassembled WGS sequence"/>
</dbReference>